<proteinExistence type="predicted"/>
<evidence type="ECO:0000313" key="1">
    <source>
        <dbReference type="EMBL" id="KAI5657678.1"/>
    </source>
</evidence>
<sequence length="241" mass="28380">MDPYEDFVQENVGFEFFEHFHPDGQKNKCKYVEEFLEPEEYIDHGHLFITGRIFNSNDELVDWAKQIAMKANTYLIVNRYQKSRTFDCRSYLFTITVMLRLQHLRRSSCNRLSSSGRVMCRLETSYDFSVNKTAQKIYNVVVKIKKNMMQSRNTVEEVLCLSAKWGYTVFYKNRKESNVFSDIGVAHPTSIAMIRTWLYLKILALISYYFKTVSVQYATIGSCRDVSDQKELHSCNCIYVQ</sequence>
<evidence type="ECO:0000313" key="2">
    <source>
        <dbReference type="Proteomes" id="UP001060085"/>
    </source>
</evidence>
<dbReference type="Proteomes" id="UP001060085">
    <property type="component" value="Linkage Group LG06"/>
</dbReference>
<gene>
    <name evidence="1" type="ORF">M9H77_26471</name>
</gene>
<keyword evidence="2" id="KW-1185">Reference proteome</keyword>
<name>A0ACC0ACF8_CATRO</name>
<reference evidence="2" key="1">
    <citation type="journal article" date="2023" name="Nat. Plants">
        <title>Single-cell RNA sequencing provides a high-resolution roadmap for understanding the multicellular compartmentation of specialized metabolism.</title>
        <authorList>
            <person name="Sun S."/>
            <person name="Shen X."/>
            <person name="Li Y."/>
            <person name="Li Y."/>
            <person name="Wang S."/>
            <person name="Li R."/>
            <person name="Zhang H."/>
            <person name="Shen G."/>
            <person name="Guo B."/>
            <person name="Wei J."/>
            <person name="Xu J."/>
            <person name="St-Pierre B."/>
            <person name="Chen S."/>
            <person name="Sun C."/>
        </authorList>
    </citation>
    <scope>NUCLEOTIDE SEQUENCE [LARGE SCALE GENOMIC DNA]</scope>
</reference>
<comment type="caution">
    <text evidence="1">The sequence shown here is derived from an EMBL/GenBank/DDBJ whole genome shotgun (WGS) entry which is preliminary data.</text>
</comment>
<dbReference type="EMBL" id="CM044706">
    <property type="protein sequence ID" value="KAI5657678.1"/>
    <property type="molecule type" value="Genomic_DNA"/>
</dbReference>
<organism evidence="1 2">
    <name type="scientific">Catharanthus roseus</name>
    <name type="common">Madagascar periwinkle</name>
    <name type="synonym">Vinca rosea</name>
    <dbReference type="NCBI Taxonomy" id="4058"/>
    <lineage>
        <taxon>Eukaryota</taxon>
        <taxon>Viridiplantae</taxon>
        <taxon>Streptophyta</taxon>
        <taxon>Embryophyta</taxon>
        <taxon>Tracheophyta</taxon>
        <taxon>Spermatophyta</taxon>
        <taxon>Magnoliopsida</taxon>
        <taxon>eudicotyledons</taxon>
        <taxon>Gunneridae</taxon>
        <taxon>Pentapetalae</taxon>
        <taxon>asterids</taxon>
        <taxon>lamiids</taxon>
        <taxon>Gentianales</taxon>
        <taxon>Apocynaceae</taxon>
        <taxon>Rauvolfioideae</taxon>
        <taxon>Vinceae</taxon>
        <taxon>Catharanthinae</taxon>
        <taxon>Catharanthus</taxon>
    </lineage>
</organism>
<protein>
    <submittedName>
        <fullName evidence="1">Uncharacterized protein</fullName>
    </submittedName>
</protein>
<accession>A0ACC0ACF8</accession>